<dbReference type="Proteomes" id="UP000699462">
    <property type="component" value="Unassembled WGS sequence"/>
</dbReference>
<evidence type="ECO:0000256" key="3">
    <source>
        <dbReference type="ARBA" id="ARBA00023015"/>
    </source>
</evidence>
<evidence type="ECO:0000313" key="15">
    <source>
        <dbReference type="Proteomes" id="UP000699462"/>
    </source>
</evidence>
<dbReference type="Pfam" id="PF00046">
    <property type="entry name" value="Homeodomain"/>
    <property type="match status" value="1"/>
</dbReference>
<evidence type="ECO:0000256" key="7">
    <source>
        <dbReference type="ARBA" id="ARBA00023242"/>
    </source>
</evidence>
<evidence type="ECO:0000256" key="11">
    <source>
        <dbReference type="SAM" id="MobiDB-lite"/>
    </source>
</evidence>
<dbReference type="EMBL" id="JTDF01001335">
    <property type="protein sequence ID" value="KAF8570168.1"/>
    <property type="molecule type" value="Genomic_DNA"/>
</dbReference>
<feature type="domain" description="Homeobox" evidence="12">
    <location>
        <begin position="667"/>
        <end position="727"/>
    </location>
</feature>
<feature type="region of interest" description="Disordered" evidence="11">
    <location>
        <begin position="733"/>
        <end position="763"/>
    </location>
</feature>
<comment type="similarity">
    <text evidence="2 10">Belongs to the CUT homeobox family.</text>
</comment>
<comment type="subcellular location">
    <subcellularLocation>
        <location evidence="1 8 9">Nucleus</location>
    </subcellularLocation>
</comment>
<evidence type="ECO:0000259" key="12">
    <source>
        <dbReference type="PROSITE" id="PS50071"/>
    </source>
</evidence>
<dbReference type="OrthoDB" id="10068888at2759"/>
<keyword evidence="7 8" id="KW-0539">Nucleus</keyword>
<evidence type="ECO:0000256" key="5">
    <source>
        <dbReference type="ARBA" id="ARBA00023155"/>
    </source>
</evidence>
<gene>
    <name evidence="14" type="ORF">P879_00574</name>
</gene>
<dbReference type="FunFam" id="1.10.260.40:FF:000005">
    <property type="entry name" value="One cut domain family member"/>
    <property type="match status" value="1"/>
</dbReference>
<dbReference type="AlphaFoldDB" id="A0A8T0DSW5"/>
<evidence type="ECO:0000256" key="2">
    <source>
        <dbReference type="ARBA" id="ARBA00008190"/>
    </source>
</evidence>
<evidence type="ECO:0000256" key="4">
    <source>
        <dbReference type="ARBA" id="ARBA00023125"/>
    </source>
</evidence>
<evidence type="ECO:0000256" key="8">
    <source>
        <dbReference type="PROSITE-ProRule" id="PRU00108"/>
    </source>
</evidence>
<evidence type="ECO:0000313" key="14">
    <source>
        <dbReference type="EMBL" id="KAF8570168.1"/>
    </source>
</evidence>
<dbReference type="CDD" id="cd00086">
    <property type="entry name" value="homeodomain"/>
    <property type="match status" value="1"/>
</dbReference>
<keyword evidence="5 8" id="KW-0371">Homeobox</keyword>
<feature type="DNA-binding region" description="Homeobox" evidence="8">
    <location>
        <begin position="669"/>
        <end position="728"/>
    </location>
</feature>
<dbReference type="InterPro" id="IPR001356">
    <property type="entry name" value="HD"/>
</dbReference>
<evidence type="ECO:0000256" key="9">
    <source>
        <dbReference type="RuleBase" id="RU000682"/>
    </source>
</evidence>
<comment type="caution">
    <text evidence="14">The sequence shown here is derived from an EMBL/GenBank/DDBJ whole genome shotgun (WGS) entry which is preliminary data.</text>
</comment>
<dbReference type="GO" id="GO:0005634">
    <property type="term" value="C:nucleus"/>
    <property type="evidence" value="ECO:0007669"/>
    <property type="project" value="UniProtKB-SubCell"/>
</dbReference>
<dbReference type="InterPro" id="IPR009057">
    <property type="entry name" value="Homeodomain-like_sf"/>
</dbReference>
<dbReference type="FunFam" id="1.10.10.60:FF:000054">
    <property type="entry name" value="One cut domain family member"/>
    <property type="match status" value="1"/>
</dbReference>
<dbReference type="PROSITE" id="PS51042">
    <property type="entry name" value="CUT"/>
    <property type="match status" value="1"/>
</dbReference>
<dbReference type="SUPFAM" id="SSF46689">
    <property type="entry name" value="Homeodomain-like"/>
    <property type="match status" value="1"/>
</dbReference>
<dbReference type="GO" id="GO:0000981">
    <property type="term" value="F:DNA-binding transcription factor activity, RNA polymerase II-specific"/>
    <property type="evidence" value="ECO:0007669"/>
    <property type="project" value="TreeGrafter"/>
</dbReference>
<feature type="compositionally biased region" description="Basic and acidic residues" evidence="11">
    <location>
        <begin position="1083"/>
        <end position="1109"/>
    </location>
</feature>
<dbReference type="SUPFAM" id="SSF47413">
    <property type="entry name" value="lambda repressor-like DNA-binding domains"/>
    <property type="match status" value="1"/>
</dbReference>
<keyword evidence="4 8" id="KW-0238">DNA-binding</keyword>
<evidence type="ECO:0000256" key="1">
    <source>
        <dbReference type="ARBA" id="ARBA00004123"/>
    </source>
</evidence>
<name>A0A8T0DSW5_9TREM</name>
<dbReference type="PANTHER" id="PTHR14057">
    <property type="entry name" value="TRANSCRIPTION FACTOR ONECUT"/>
    <property type="match status" value="1"/>
</dbReference>
<accession>A0A8T0DSW5</accession>
<feature type="region of interest" description="Disordered" evidence="11">
    <location>
        <begin position="1079"/>
        <end position="1121"/>
    </location>
</feature>
<proteinExistence type="inferred from homology"/>
<sequence length="1205" mass="130688">MPDQVHSMKEELRRNELGSRALTGFSDNVNSAAYFVDGIRDDIRVVTSQPTSSLQLDILPKSSETSVMDFTTLYASQATDSGIDMSLALNSSEIGQYLHTSVQDDKPASNSLSRLSPPNKTVITNPVVGVKCLSPTGPTASTPVAHDRNLTSHCYEHVDNDDKGDTNADSHLVGSANDQSASAMASATNLVFKSMPSPSSPRNLTLPVILSVTAQGTGDISSHSFHTQLANGQTVSELTERLPTVYSANGEPTLPSSQQQQQAQVATTQHELQQLQHQQCPNAQQVETQFPQYQGVHFVPDVNLIPNYATLTAVNTLPSTRSVSDPFTSTHTSYFSGCFTDSSVAAVSEVMSYINPHSEAFSAIHRTVCPAKVTGALQSEQKVFSNWITATATSDFESNVNAVDGLLFRDPHQHGNHNFGVNGQRPVGVVSSGLKQVPVNNCPSDANGNNPGSYNGRADVLDVTGVHGPVDHVQLCNGTAVDNAIHFRALPPPACFPYGPQELELKPELKNSVTAQLSHNPAHLAGHPCGGVVMDRSMAAQQIQTGPIGITNVVGPMHARHGHLPAHTIQDMEEINTKALAQRISAELKRYSIPQAVFAQRVLCRSQGTLSDLLRNPKPWSKLKSGRETFRRMWKWLQEPEFQRMSTLRLAACKRRETENVKTPDSRQQKKPRLVFTDIQRRTLHAIFKETKRPSKEMQSTIAQQLGLEVSTVANFFMNARRRSLDKWQEDCSKTSSLADSPSPDSSSSKNGQVNNRSSSVNICTSKDGDIGLIGRFSPSRVIGTSTTGFSTSRSTAKTSDFPYQSTLRADLGRVLRGGAVNACGGFTSFSHPQFNCSSDVLSQSCGSSNPYHMLQKSGTAVFADQITQSHPSDIDEVGVNMHQLNHPYAGQLLSSHEVHQIPQAHHPHHLAHQNHPFYQTTHQQSPQERQHQQMLQHMNFADRPETYNQGQESVSHVNTIGSGVLVDSGFPPTNIPKPNPAFAFPSAAAATVAAVATAGLHSHPHQIGASHLNLFNTNAATIVGGNTMRGYHHHHFLMRDFTAPGALDQNFLTNMSSGQRALTEQALELCNSLAATKAKSKTAGERESKASVSMDSEKSTTRCSHPRELSAFPAQDDNKSSFSEVDGLVLKNEDTEIIDNCSTGKSAASEPAEDCDSSRIHNTDAMCSTFFNNTDSDLIKDDMSSLSDAICGLVSSEDTELTDT</sequence>
<dbReference type="InterPro" id="IPR003350">
    <property type="entry name" value="CUT_dom"/>
</dbReference>
<feature type="compositionally biased region" description="Low complexity" evidence="11">
    <location>
        <begin position="736"/>
        <end position="749"/>
    </location>
</feature>
<dbReference type="Gene3D" id="1.10.10.60">
    <property type="entry name" value="Homeodomain-like"/>
    <property type="match status" value="1"/>
</dbReference>
<dbReference type="Pfam" id="PF02376">
    <property type="entry name" value="CUT"/>
    <property type="match status" value="1"/>
</dbReference>
<dbReference type="SMART" id="SM00389">
    <property type="entry name" value="HOX"/>
    <property type="match status" value="1"/>
</dbReference>
<keyword evidence="15" id="KW-1185">Reference proteome</keyword>
<dbReference type="InterPro" id="IPR051649">
    <property type="entry name" value="CUT_Homeobox"/>
</dbReference>
<dbReference type="SMART" id="SM01109">
    <property type="entry name" value="CUT"/>
    <property type="match status" value="1"/>
</dbReference>
<keyword evidence="6 10" id="KW-0804">Transcription</keyword>
<dbReference type="Gene3D" id="1.10.260.40">
    <property type="entry name" value="lambda repressor-like DNA-binding domains"/>
    <property type="match status" value="1"/>
</dbReference>
<evidence type="ECO:0000256" key="10">
    <source>
        <dbReference type="RuleBase" id="RU361129"/>
    </source>
</evidence>
<dbReference type="GO" id="GO:0000978">
    <property type="term" value="F:RNA polymerase II cis-regulatory region sequence-specific DNA binding"/>
    <property type="evidence" value="ECO:0007669"/>
    <property type="project" value="TreeGrafter"/>
</dbReference>
<protein>
    <recommendedName>
        <fullName evidence="10">One cut domain family member</fullName>
    </recommendedName>
</protein>
<dbReference type="InterPro" id="IPR010982">
    <property type="entry name" value="Lambda_DNA-bd_dom_sf"/>
</dbReference>
<dbReference type="PROSITE" id="PS50071">
    <property type="entry name" value="HOMEOBOX_2"/>
    <property type="match status" value="1"/>
</dbReference>
<dbReference type="PANTHER" id="PTHR14057:SF47">
    <property type="entry name" value="HOMEOBOX PROTEIN ONECUT"/>
    <property type="match status" value="1"/>
</dbReference>
<keyword evidence="3 10" id="KW-0805">Transcription regulation</keyword>
<feature type="domain" description="CUT" evidence="13">
    <location>
        <begin position="566"/>
        <end position="652"/>
    </location>
</feature>
<reference evidence="14 15" key="1">
    <citation type="submission" date="2019-07" db="EMBL/GenBank/DDBJ databases">
        <title>Annotation for the trematode Paragonimus westermani.</title>
        <authorList>
            <person name="Choi Y.-J."/>
        </authorList>
    </citation>
    <scope>NUCLEOTIDE SEQUENCE [LARGE SCALE GENOMIC DNA]</scope>
    <source>
        <strain evidence="14">180907_Pwestermani</strain>
    </source>
</reference>
<evidence type="ECO:0000256" key="6">
    <source>
        <dbReference type="ARBA" id="ARBA00023163"/>
    </source>
</evidence>
<organism evidence="14 15">
    <name type="scientific">Paragonimus westermani</name>
    <dbReference type="NCBI Taxonomy" id="34504"/>
    <lineage>
        <taxon>Eukaryota</taxon>
        <taxon>Metazoa</taxon>
        <taxon>Spiralia</taxon>
        <taxon>Lophotrochozoa</taxon>
        <taxon>Platyhelminthes</taxon>
        <taxon>Trematoda</taxon>
        <taxon>Digenea</taxon>
        <taxon>Plagiorchiida</taxon>
        <taxon>Troglotremata</taxon>
        <taxon>Troglotrematidae</taxon>
        <taxon>Paragonimus</taxon>
    </lineage>
</organism>
<feature type="compositionally biased region" description="Polar residues" evidence="11">
    <location>
        <begin position="750"/>
        <end position="763"/>
    </location>
</feature>
<evidence type="ECO:0000259" key="13">
    <source>
        <dbReference type="PROSITE" id="PS51042"/>
    </source>
</evidence>